<gene>
    <name evidence="2" type="ORF">GCM10009554_36680</name>
</gene>
<accession>A0ABP4AYW7</accession>
<dbReference type="Proteomes" id="UP001500542">
    <property type="component" value="Unassembled WGS sequence"/>
</dbReference>
<evidence type="ECO:0000313" key="3">
    <source>
        <dbReference type="Proteomes" id="UP001500542"/>
    </source>
</evidence>
<keyword evidence="3" id="KW-1185">Reference proteome</keyword>
<organism evidence="2 3">
    <name type="scientific">Kribbella koreensis</name>
    <dbReference type="NCBI Taxonomy" id="57909"/>
    <lineage>
        <taxon>Bacteria</taxon>
        <taxon>Bacillati</taxon>
        <taxon>Actinomycetota</taxon>
        <taxon>Actinomycetes</taxon>
        <taxon>Propionibacteriales</taxon>
        <taxon>Kribbellaceae</taxon>
        <taxon>Kribbella</taxon>
    </lineage>
</organism>
<sequence length="163" mass="16991">MKSSGSAWFGYGIAVVVTFLVGMLAFTVFVLSKVFGSSAPQEKPAPEPQAVSSPTTTIDRRPVAVGVMEVQVVKGNPQQVVLIVATPTGCAQDPQVVTYAEGAGAVAVRVTQRVYRSGCHKKTDSVLATAKAPIAGRTLLLNGVPWTVGADGQYEQALRTATS</sequence>
<evidence type="ECO:0000256" key="1">
    <source>
        <dbReference type="SAM" id="Phobius"/>
    </source>
</evidence>
<dbReference type="EMBL" id="BAAAHK010000008">
    <property type="protein sequence ID" value="GAA0943448.1"/>
    <property type="molecule type" value="Genomic_DNA"/>
</dbReference>
<proteinExistence type="predicted"/>
<dbReference type="RefSeq" id="WP_343971033.1">
    <property type="nucleotide sequence ID" value="NZ_BAAAHK010000008.1"/>
</dbReference>
<reference evidence="3" key="1">
    <citation type="journal article" date="2019" name="Int. J. Syst. Evol. Microbiol.">
        <title>The Global Catalogue of Microorganisms (GCM) 10K type strain sequencing project: providing services to taxonomists for standard genome sequencing and annotation.</title>
        <authorList>
            <consortium name="The Broad Institute Genomics Platform"/>
            <consortium name="The Broad Institute Genome Sequencing Center for Infectious Disease"/>
            <person name="Wu L."/>
            <person name="Ma J."/>
        </authorList>
    </citation>
    <scope>NUCLEOTIDE SEQUENCE [LARGE SCALE GENOMIC DNA]</scope>
    <source>
        <strain evidence="3">JCM 10977</strain>
    </source>
</reference>
<name>A0ABP4AYW7_9ACTN</name>
<keyword evidence="1" id="KW-0472">Membrane</keyword>
<keyword evidence="1" id="KW-0812">Transmembrane</keyword>
<evidence type="ECO:0000313" key="2">
    <source>
        <dbReference type="EMBL" id="GAA0943448.1"/>
    </source>
</evidence>
<protein>
    <submittedName>
        <fullName evidence="2">Uncharacterized protein</fullName>
    </submittedName>
</protein>
<comment type="caution">
    <text evidence="2">The sequence shown here is derived from an EMBL/GenBank/DDBJ whole genome shotgun (WGS) entry which is preliminary data.</text>
</comment>
<keyword evidence="1" id="KW-1133">Transmembrane helix</keyword>
<feature type="transmembrane region" description="Helical" evidence="1">
    <location>
        <begin position="6"/>
        <end position="31"/>
    </location>
</feature>